<dbReference type="EMBL" id="OX596089">
    <property type="protein sequence ID" value="CAN0530264.1"/>
    <property type="molecule type" value="Genomic_DNA"/>
</dbReference>
<name>A0AC59ZYK5_RANTA</name>
<dbReference type="Proteomes" id="UP001162501">
    <property type="component" value="Chromosome 5"/>
</dbReference>
<sequence length="168" mass="18227">MGLCRLAIRPPITERGEPGRAPASKPSLQPPGVFPSCLVHKYAGLTQSSRRSSFYHLRGAASFRAQENRAVVFQNVKTRLNNMDSLPDNAGPRVRPAPRLIYVGDWAPLQPPGPADAPTPTPQSQTGKPEDVWHLPQAAASSGAPWVRPLSGVPPPSLRIGIYTDRQR</sequence>
<accession>A0AC59ZYK5</accession>
<proteinExistence type="predicted"/>
<reference evidence="1" key="2">
    <citation type="submission" date="2025-03" db="EMBL/GenBank/DDBJ databases">
        <authorList>
            <consortium name="ELIXIR-Norway"/>
            <consortium name="Elixir Norway"/>
        </authorList>
    </citation>
    <scope>NUCLEOTIDE SEQUENCE</scope>
</reference>
<gene>
    <name evidence="1" type="ORF">MRATA1EN22A_LOCUS24551</name>
</gene>
<reference evidence="1" key="1">
    <citation type="submission" date="2023-05" db="EMBL/GenBank/DDBJ databases">
        <authorList>
            <consortium name="ELIXIR-Norway"/>
        </authorList>
    </citation>
    <scope>NUCLEOTIDE SEQUENCE</scope>
</reference>
<organism evidence="1 2">
    <name type="scientific">Rangifer tarandus platyrhynchus</name>
    <name type="common">Svalbard reindeer</name>
    <dbReference type="NCBI Taxonomy" id="3082113"/>
    <lineage>
        <taxon>Eukaryota</taxon>
        <taxon>Metazoa</taxon>
        <taxon>Chordata</taxon>
        <taxon>Craniata</taxon>
        <taxon>Vertebrata</taxon>
        <taxon>Euteleostomi</taxon>
        <taxon>Mammalia</taxon>
        <taxon>Eutheria</taxon>
        <taxon>Laurasiatheria</taxon>
        <taxon>Artiodactyla</taxon>
        <taxon>Ruminantia</taxon>
        <taxon>Pecora</taxon>
        <taxon>Cervidae</taxon>
        <taxon>Odocoileinae</taxon>
        <taxon>Rangifer</taxon>
    </lineage>
</organism>
<protein>
    <submittedName>
        <fullName evidence="1">Uncharacterized protein</fullName>
    </submittedName>
</protein>
<evidence type="ECO:0000313" key="2">
    <source>
        <dbReference type="Proteomes" id="UP001162501"/>
    </source>
</evidence>
<evidence type="ECO:0000313" key="1">
    <source>
        <dbReference type="EMBL" id="CAN0530264.1"/>
    </source>
</evidence>